<dbReference type="AlphaFoldDB" id="A0A8H6YE61"/>
<evidence type="ECO:0000313" key="1">
    <source>
        <dbReference type="EMBL" id="KAF7358073.1"/>
    </source>
</evidence>
<proteinExistence type="predicted"/>
<accession>A0A8H6YE61</accession>
<protein>
    <submittedName>
        <fullName evidence="1">Uncharacterized protein</fullName>
    </submittedName>
</protein>
<name>A0A8H6YE61_9AGAR</name>
<gene>
    <name evidence="1" type="ORF">MVEN_00855100</name>
</gene>
<keyword evidence="2" id="KW-1185">Reference proteome</keyword>
<comment type="caution">
    <text evidence="1">The sequence shown here is derived from an EMBL/GenBank/DDBJ whole genome shotgun (WGS) entry which is preliminary data.</text>
</comment>
<dbReference type="Proteomes" id="UP000620124">
    <property type="component" value="Unassembled WGS sequence"/>
</dbReference>
<reference evidence="1" key="1">
    <citation type="submission" date="2020-05" db="EMBL/GenBank/DDBJ databases">
        <title>Mycena genomes resolve the evolution of fungal bioluminescence.</title>
        <authorList>
            <person name="Tsai I.J."/>
        </authorList>
    </citation>
    <scope>NUCLEOTIDE SEQUENCE</scope>
    <source>
        <strain evidence="1">CCC161011</strain>
    </source>
</reference>
<dbReference type="EMBL" id="JACAZI010000006">
    <property type="protein sequence ID" value="KAF7358073.1"/>
    <property type="molecule type" value="Genomic_DNA"/>
</dbReference>
<evidence type="ECO:0000313" key="2">
    <source>
        <dbReference type="Proteomes" id="UP000620124"/>
    </source>
</evidence>
<sequence>MTAYTDAYSIPLYWPTLDVRKDYEPCTAHSSPQAPLIRRAAPPHCTARAVPSLAAYTGVTTLRTAIALSEVQPSQLDAGPSCDYPPHLLQPSPAAGTAFITASRRTGIPRAHHWRMHHLRPPLSIVHAAVVAVSRAVSLLTAILPLDAFACRAARTKGSPSPPLSCADHLRPLVSLDARTRTHPQYDVQLQRRSLLIMDIWRHPFPRTLLPSSAK</sequence>
<organism evidence="1 2">
    <name type="scientific">Mycena venus</name>
    <dbReference type="NCBI Taxonomy" id="2733690"/>
    <lineage>
        <taxon>Eukaryota</taxon>
        <taxon>Fungi</taxon>
        <taxon>Dikarya</taxon>
        <taxon>Basidiomycota</taxon>
        <taxon>Agaricomycotina</taxon>
        <taxon>Agaricomycetes</taxon>
        <taxon>Agaricomycetidae</taxon>
        <taxon>Agaricales</taxon>
        <taxon>Marasmiineae</taxon>
        <taxon>Mycenaceae</taxon>
        <taxon>Mycena</taxon>
    </lineage>
</organism>